<dbReference type="STRING" id="443152.MDG893_19259"/>
<dbReference type="InterPro" id="IPR008930">
    <property type="entry name" value="Terpenoid_cyclase/PrenylTrfase"/>
</dbReference>
<organism evidence="4 5">
    <name type="scientific">Marinobacter algicola DG893</name>
    <dbReference type="NCBI Taxonomy" id="443152"/>
    <lineage>
        <taxon>Bacteria</taxon>
        <taxon>Pseudomonadati</taxon>
        <taxon>Pseudomonadota</taxon>
        <taxon>Gammaproteobacteria</taxon>
        <taxon>Pseudomonadales</taxon>
        <taxon>Marinobacteraceae</taxon>
        <taxon>Marinobacter</taxon>
    </lineage>
</organism>
<dbReference type="OrthoDB" id="7051338at2"/>
<feature type="signal peptide" evidence="2">
    <location>
        <begin position="1"/>
        <end position="27"/>
    </location>
</feature>
<keyword evidence="4" id="KW-0449">Lipoprotein</keyword>
<dbReference type="InterPro" id="IPR008969">
    <property type="entry name" value="CarboxyPept-like_regulatory"/>
</dbReference>
<dbReference type="Pfam" id="PF00432">
    <property type="entry name" value="Prenyltrans"/>
    <property type="match status" value="1"/>
</dbReference>
<gene>
    <name evidence="4" type="ORF">MDG893_19259</name>
</gene>
<dbReference type="AlphaFoldDB" id="A6F563"/>
<dbReference type="SUPFAM" id="SSF49452">
    <property type="entry name" value="Starch-binding domain-like"/>
    <property type="match status" value="1"/>
</dbReference>
<dbReference type="EMBL" id="ABCP01000053">
    <property type="protein sequence ID" value="EDM46100.1"/>
    <property type="molecule type" value="Genomic_DNA"/>
</dbReference>
<feature type="chain" id="PRO_5002696485" evidence="2">
    <location>
        <begin position="28"/>
        <end position="926"/>
    </location>
</feature>
<comment type="caution">
    <text evidence="4">The sequence shown here is derived from an EMBL/GenBank/DDBJ whole genome shotgun (WGS) entry which is preliminary data.</text>
</comment>
<dbReference type="InterPro" id="IPR013784">
    <property type="entry name" value="Carb-bd-like_fold"/>
</dbReference>
<dbReference type="Gene3D" id="2.60.40.1120">
    <property type="entry name" value="Carboxypeptidase-like, regulatory domain"/>
    <property type="match status" value="4"/>
</dbReference>
<dbReference type="SUPFAM" id="SSF49464">
    <property type="entry name" value="Carboxypeptidase regulatory domain-like"/>
    <property type="match status" value="3"/>
</dbReference>
<name>A6F563_9GAMM</name>
<dbReference type="GO" id="GO:0003824">
    <property type="term" value="F:catalytic activity"/>
    <property type="evidence" value="ECO:0007669"/>
    <property type="project" value="InterPro"/>
</dbReference>
<dbReference type="RefSeq" id="WP_007155397.1">
    <property type="nucleotide sequence ID" value="NZ_ABCP01000053.1"/>
</dbReference>
<evidence type="ECO:0000259" key="3">
    <source>
        <dbReference type="Pfam" id="PF00432"/>
    </source>
</evidence>
<proteinExistence type="predicted"/>
<dbReference type="SUPFAM" id="SSF48239">
    <property type="entry name" value="Terpenoid cyclases/Protein prenyltransferases"/>
    <property type="match status" value="1"/>
</dbReference>
<dbReference type="Gene3D" id="1.50.10.20">
    <property type="match status" value="2"/>
</dbReference>
<keyword evidence="5" id="KW-1185">Reference proteome</keyword>
<feature type="domain" description="Prenyltransferase alpha-alpha toroid" evidence="3">
    <location>
        <begin position="127"/>
        <end position="236"/>
    </location>
</feature>
<dbReference type="Proteomes" id="UP000005856">
    <property type="component" value="Unassembled WGS sequence"/>
</dbReference>
<evidence type="ECO:0000313" key="5">
    <source>
        <dbReference type="Proteomes" id="UP000005856"/>
    </source>
</evidence>
<dbReference type="eggNOG" id="COG1657">
    <property type="taxonomic scope" value="Bacteria"/>
</dbReference>
<protein>
    <submittedName>
        <fullName evidence="4">Putative lipoprotein</fullName>
    </submittedName>
</protein>
<dbReference type="GO" id="GO:0030246">
    <property type="term" value="F:carbohydrate binding"/>
    <property type="evidence" value="ECO:0007669"/>
    <property type="project" value="InterPro"/>
</dbReference>
<reference evidence="4 5" key="1">
    <citation type="submission" date="2007-06" db="EMBL/GenBank/DDBJ databases">
        <authorList>
            <person name="Green D."/>
            <person name="Ferriera S."/>
            <person name="Johnson J."/>
            <person name="Kravitz S."/>
            <person name="Beeson K."/>
            <person name="Sutton G."/>
            <person name="Rogers Y.-H."/>
            <person name="Friedman R."/>
            <person name="Frazier M."/>
            <person name="Venter J.C."/>
        </authorList>
    </citation>
    <scope>NUCLEOTIDE SEQUENCE [LARGE SCALE GENOMIC DNA]</scope>
    <source>
        <strain evidence="4 5">DG893</strain>
    </source>
</reference>
<keyword evidence="1" id="KW-0677">Repeat</keyword>
<accession>A6F563</accession>
<sequence length="926" mass="97480">MGSRKFSVLLLEVLAVLLLSISSTGYAHNGADHQSGEQGANLNSALHWLEVSQLPNGDVTNTSDISTSLQSTAEALTVFQLLESSSADKQAALEFLRGNLLNLNSEQLSRLLLGLAEAGQPHHEEKAELLSRQGTDGGFGHFEGYDSTALDTSYALLALQAAGSDALIAGEVLQFFSSVQQADGSFPLYEDQASVMVTALATKALRPYLYTHDISDVLREAVNYLYSAQNADGHWGTAWESALALQALIPVTTDVGKYSKAVDFLKTSQSPEGDWGQQVYSTSLSVAALNMLASIDVPVDPEKAVVAGRLVAASSGVNIPNATIDVLGASDEDVAINSDGSFVISNLGADSHVVAYSAPGYLGASQSITLRKGQFANVGTIRLVVAPTTVLISGVIRESASGSPVPGVTIISVVGGSTNSAVSGINGEYQLLSEPGAATLSVQSSDYYPVSATADLQAGTQISFSPSLQALTDEQPDSSSISGTVVDNNEQPIEGASISILDGNAVFTTDETGSFELSDLNGGDISVAVSKSGFESVNFGLLVPDRTNVDIGYISLKEEEVLPSTSIRGQVVDMVTGLGVPGASVSVGGSKTTSDVNGFYQISDIPVLEFTVSTNASGYLFSNKDVSLAEHADLNLDINIRKADLGGVNIVQATTDKSVYGAYEPVLITADVENDTALNQGARFYVRVLNSEGIEVESFSGANLPPIDPQSDPEELAHYQEHLEAAIQDFAPGEQRSIKLEQWWNTLVAKPGVYTITVQALDGTTSNLVSESSTTVTVEPTSVLASLDPKASPGYVLLNNQADIELYAEIYNRSNIPVNLEFDYSLTHPDGRVITQGHSQLELAPENTNARQVLSVLPYDFDASGEYRLVVENVSGATVSSQSTGIVFVPPSIRLKATQSLSPGEVVPLEGVSVESKIQVEGVDGE</sequence>
<keyword evidence="2" id="KW-0732">Signal</keyword>
<dbReference type="InterPro" id="IPR001330">
    <property type="entry name" value="Prenyltrans"/>
</dbReference>
<dbReference type="Pfam" id="PF13620">
    <property type="entry name" value="CarboxypepD_reg"/>
    <property type="match status" value="3"/>
</dbReference>
<evidence type="ECO:0000256" key="1">
    <source>
        <dbReference type="ARBA" id="ARBA00022737"/>
    </source>
</evidence>
<dbReference type="CDD" id="cd00688">
    <property type="entry name" value="ISOPREN_C2_like"/>
    <property type="match status" value="1"/>
</dbReference>
<evidence type="ECO:0000313" key="4">
    <source>
        <dbReference type="EMBL" id="EDM46100.1"/>
    </source>
</evidence>
<evidence type="ECO:0000256" key="2">
    <source>
        <dbReference type="SAM" id="SignalP"/>
    </source>
</evidence>